<evidence type="ECO:0000256" key="1">
    <source>
        <dbReference type="ARBA" id="ARBA00008742"/>
    </source>
</evidence>
<dbReference type="Pfam" id="PF00134">
    <property type="entry name" value="Cyclin_N"/>
    <property type="match status" value="1"/>
</dbReference>
<organism evidence="8 9">
    <name type="scientific">Didymella heteroderae</name>
    <dbReference type="NCBI Taxonomy" id="1769908"/>
    <lineage>
        <taxon>Eukaryota</taxon>
        <taxon>Fungi</taxon>
        <taxon>Dikarya</taxon>
        <taxon>Ascomycota</taxon>
        <taxon>Pezizomycotina</taxon>
        <taxon>Dothideomycetes</taxon>
        <taxon>Pleosporomycetidae</taxon>
        <taxon>Pleosporales</taxon>
        <taxon>Pleosporineae</taxon>
        <taxon>Didymellaceae</taxon>
        <taxon>Didymella</taxon>
    </lineage>
</organism>
<dbReference type="SMART" id="SM01332">
    <property type="entry name" value="Cyclin_C"/>
    <property type="match status" value="1"/>
</dbReference>
<keyword evidence="9" id="KW-1185">Reference proteome</keyword>
<dbReference type="PANTHER" id="PTHR10177">
    <property type="entry name" value="CYCLINS"/>
    <property type="match status" value="1"/>
</dbReference>
<evidence type="ECO:0000256" key="2">
    <source>
        <dbReference type="ARBA" id="ARBA00022618"/>
    </source>
</evidence>
<dbReference type="GO" id="GO:0051301">
    <property type="term" value="P:cell division"/>
    <property type="evidence" value="ECO:0007669"/>
    <property type="project" value="UniProtKB-KW"/>
</dbReference>
<dbReference type="InterPro" id="IPR004367">
    <property type="entry name" value="Cyclin_C-dom"/>
</dbReference>
<keyword evidence="2" id="KW-0132">Cell division</keyword>
<feature type="domain" description="Cyclin C-terminal" evidence="7">
    <location>
        <begin position="187"/>
        <end position="316"/>
    </location>
</feature>
<proteinExistence type="inferred from homology"/>
<evidence type="ECO:0000256" key="4">
    <source>
        <dbReference type="ARBA" id="ARBA00023306"/>
    </source>
</evidence>
<evidence type="ECO:0000313" key="8">
    <source>
        <dbReference type="EMBL" id="KAF3031364.1"/>
    </source>
</evidence>
<feature type="domain" description="Cyclin-like" evidence="6">
    <location>
        <begin position="115"/>
        <end position="201"/>
    </location>
</feature>
<protein>
    <recommendedName>
        <fullName evidence="10">Cyclin N-terminal domain-containing protein</fullName>
    </recommendedName>
</protein>
<comment type="similarity">
    <text evidence="1 5">Belongs to the cyclin family.</text>
</comment>
<keyword evidence="4" id="KW-0131">Cell cycle</keyword>
<dbReference type="InterPro" id="IPR039361">
    <property type="entry name" value="Cyclin"/>
</dbReference>
<comment type="caution">
    <text evidence="8">The sequence shown here is derived from an EMBL/GenBank/DDBJ whole genome shotgun (WGS) entry which is preliminary data.</text>
</comment>
<dbReference type="GO" id="GO:0016538">
    <property type="term" value="F:cyclin-dependent protein serine/threonine kinase regulator activity"/>
    <property type="evidence" value="ECO:0007669"/>
    <property type="project" value="UniProtKB-ARBA"/>
</dbReference>
<dbReference type="InterPro" id="IPR013763">
    <property type="entry name" value="Cyclin-like_dom"/>
</dbReference>
<evidence type="ECO:0000313" key="9">
    <source>
        <dbReference type="Proteomes" id="UP000758155"/>
    </source>
</evidence>
<name>A0A9P5BUC3_9PLEO</name>
<dbReference type="GO" id="GO:0044843">
    <property type="term" value="P:cell cycle G1/S phase transition"/>
    <property type="evidence" value="ECO:0007669"/>
    <property type="project" value="UniProtKB-ARBA"/>
</dbReference>
<evidence type="ECO:0000256" key="5">
    <source>
        <dbReference type="RuleBase" id="RU000383"/>
    </source>
</evidence>
<dbReference type="Pfam" id="PF02984">
    <property type="entry name" value="Cyclin_C"/>
    <property type="match status" value="1"/>
</dbReference>
<keyword evidence="3 5" id="KW-0195">Cyclin</keyword>
<dbReference type="InterPro" id="IPR006671">
    <property type="entry name" value="Cyclin_N"/>
</dbReference>
<accession>A0A9P5BUC3</accession>
<dbReference type="EMBL" id="SWKV01000156">
    <property type="protein sequence ID" value="KAF3031364.1"/>
    <property type="molecule type" value="Genomic_DNA"/>
</dbReference>
<dbReference type="Gene3D" id="1.10.472.10">
    <property type="entry name" value="Cyclin-like"/>
    <property type="match status" value="2"/>
</dbReference>
<evidence type="ECO:0000259" key="6">
    <source>
        <dbReference type="SMART" id="SM00385"/>
    </source>
</evidence>
<evidence type="ECO:0008006" key="10">
    <source>
        <dbReference type="Google" id="ProtNLM"/>
    </source>
</evidence>
<dbReference type="SMART" id="SM00385">
    <property type="entry name" value="CYCLIN"/>
    <property type="match status" value="2"/>
</dbReference>
<dbReference type="OrthoDB" id="5590282at2759"/>
<reference evidence="8" key="1">
    <citation type="submission" date="2019-04" db="EMBL/GenBank/DDBJ databases">
        <title>Sequencing of skin fungus with MAO and IRED activity.</title>
        <authorList>
            <person name="Marsaioli A.J."/>
            <person name="Bonatto J.M.C."/>
            <person name="Reis Junior O."/>
        </authorList>
    </citation>
    <scope>NUCLEOTIDE SEQUENCE</scope>
    <source>
        <strain evidence="8">28M1</strain>
    </source>
</reference>
<feature type="domain" description="Cyclin-like" evidence="6">
    <location>
        <begin position="213"/>
        <end position="293"/>
    </location>
</feature>
<dbReference type="InterPro" id="IPR036915">
    <property type="entry name" value="Cyclin-like_sf"/>
</dbReference>
<evidence type="ECO:0000259" key="7">
    <source>
        <dbReference type="SMART" id="SM01332"/>
    </source>
</evidence>
<sequence length="326" mass="36678">MAITTQVDELPTKGTRERDSTVDISYHDTLTSASTDAAVIDLPARKNDPSIWARWKRSQQHNLAITLTKHEIKEYGDDFLEVVREPEREAQTLPKKSCINSQPEITWFVRESLVGFLIEVHSAYRLRSATAFLAVNLLDRYCSKRIVGTHHYQLVGCVALLVAAKYRERQKCVPSLQDLSKMCQGFYTPKDFVQAESLLLSALEWNVEHLDTCTLIQTQLADKLQVSQLKHMSMYIAEIALFDRDFVDTQPSVLASSAQALARYTINHVTHNNVPLGEYDPSTFLGLYNRLRDAPDVLVSKYAKPECSGVSLLAECLRCSGPALTA</sequence>
<dbReference type="GO" id="GO:0051726">
    <property type="term" value="P:regulation of cell cycle"/>
    <property type="evidence" value="ECO:0007669"/>
    <property type="project" value="UniProtKB-ARBA"/>
</dbReference>
<dbReference type="PROSITE" id="PS00292">
    <property type="entry name" value="CYCLINS"/>
    <property type="match status" value="1"/>
</dbReference>
<dbReference type="Proteomes" id="UP000758155">
    <property type="component" value="Unassembled WGS sequence"/>
</dbReference>
<dbReference type="InterPro" id="IPR048258">
    <property type="entry name" value="Cyclins_cyclin-box"/>
</dbReference>
<dbReference type="SUPFAM" id="SSF47954">
    <property type="entry name" value="Cyclin-like"/>
    <property type="match status" value="2"/>
</dbReference>
<dbReference type="CDD" id="cd20537">
    <property type="entry name" value="CYCLIN_CCNO-like_rpt2"/>
    <property type="match status" value="1"/>
</dbReference>
<dbReference type="AlphaFoldDB" id="A0A9P5BUC3"/>
<gene>
    <name evidence="8" type="ORF">E8E12_000659</name>
</gene>
<evidence type="ECO:0000256" key="3">
    <source>
        <dbReference type="ARBA" id="ARBA00023127"/>
    </source>
</evidence>
<dbReference type="FunFam" id="1.10.472.10:FF:000010">
    <property type="entry name" value="G1/S-specific cyclin Cln1"/>
    <property type="match status" value="1"/>
</dbReference>